<feature type="compositionally biased region" description="Acidic residues" evidence="1">
    <location>
        <begin position="1"/>
        <end position="10"/>
    </location>
</feature>
<dbReference type="Proteomes" id="UP000054600">
    <property type="component" value="Unassembled WGS sequence"/>
</dbReference>
<dbReference type="EMBL" id="LNYW01000019">
    <property type="protein sequence ID" value="KTD64165.1"/>
    <property type="molecule type" value="Genomic_DNA"/>
</dbReference>
<comment type="caution">
    <text evidence="2">The sequence shown here is derived from an EMBL/GenBank/DDBJ whole genome shotgun (WGS) entry which is preliminary data.</text>
</comment>
<dbReference type="PATRIC" id="fig|1122169.6.peg.686"/>
<protein>
    <submittedName>
        <fullName evidence="2">Uncharacterized protein</fullName>
    </submittedName>
</protein>
<feature type="compositionally biased region" description="Basic and acidic residues" evidence="1">
    <location>
        <begin position="12"/>
        <end position="28"/>
    </location>
</feature>
<organism evidence="2 3">
    <name type="scientific">Legionella shakespearei DSM 23087</name>
    <dbReference type="NCBI Taxonomy" id="1122169"/>
    <lineage>
        <taxon>Bacteria</taxon>
        <taxon>Pseudomonadati</taxon>
        <taxon>Pseudomonadota</taxon>
        <taxon>Gammaproteobacteria</taxon>
        <taxon>Legionellales</taxon>
        <taxon>Legionellaceae</taxon>
        <taxon>Legionella</taxon>
    </lineage>
</organism>
<evidence type="ECO:0000313" key="3">
    <source>
        <dbReference type="Proteomes" id="UP000054600"/>
    </source>
</evidence>
<reference evidence="2 3" key="1">
    <citation type="submission" date="2015-11" db="EMBL/GenBank/DDBJ databases">
        <title>Genomic analysis of 38 Legionella species identifies large and diverse effector repertoires.</title>
        <authorList>
            <person name="Burstein D."/>
            <person name="Amaro F."/>
            <person name="Zusman T."/>
            <person name="Lifshitz Z."/>
            <person name="Cohen O."/>
            <person name="Gilbert J.A."/>
            <person name="Pupko T."/>
            <person name="Shuman H.A."/>
            <person name="Segal G."/>
        </authorList>
    </citation>
    <scope>NUCLEOTIDE SEQUENCE [LARGE SCALE GENOMIC DNA]</scope>
    <source>
        <strain evidence="2 3">ATCC 49655</strain>
    </source>
</reference>
<proteinExistence type="predicted"/>
<feature type="region of interest" description="Disordered" evidence="1">
    <location>
        <begin position="1"/>
        <end position="65"/>
    </location>
</feature>
<dbReference type="RefSeq" id="WP_018577778.1">
    <property type="nucleotide sequence ID" value="NZ_KB892411.1"/>
</dbReference>
<accession>A0A0W0Z4W8</accession>
<evidence type="ECO:0000256" key="1">
    <source>
        <dbReference type="SAM" id="MobiDB-lite"/>
    </source>
</evidence>
<name>A0A0W0Z4W8_9GAMM</name>
<gene>
    <name evidence="2" type="ORF">Lsha_0596</name>
</gene>
<sequence length="65" mass="7198">MTDFDNEQDVSDMFKKATEMAKAKKEAEQQATTKVGAVPNSGQNGENYDPLAGNTFDHFNPDEDK</sequence>
<evidence type="ECO:0000313" key="2">
    <source>
        <dbReference type="EMBL" id="KTD64165.1"/>
    </source>
</evidence>
<keyword evidence="3" id="KW-1185">Reference proteome</keyword>
<dbReference type="AlphaFoldDB" id="A0A0W0Z4W8"/>